<feature type="compositionally biased region" description="Low complexity" evidence="1">
    <location>
        <begin position="38"/>
        <end position="50"/>
    </location>
</feature>
<dbReference type="SUPFAM" id="SSF53098">
    <property type="entry name" value="Ribonuclease H-like"/>
    <property type="match status" value="1"/>
</dbReference>
<dbReference type="SMART" id="SM00950">
    <property type="entry name" value="Piwi"/>
    <property type="match status" value="1"/>
</dbReference>
<dbReference type="Pfam" id="PF16486">
    <property type="entry name" value="ArgoN"/>
    <property type="match status" value="1"/>
</dbReference>
<evidence type="ECO:0000313" key="3">
    <source>
        <dbReference type="EMBL" id="KIY67273.1"/>
    </source>
</evidence>
<feature type="domain" description="Piwi" evidence="2">
    <location>
        <begin position="616"/>
        <end position="881"/>
    </location>
</feature>
<dbReference type="EMBL" id="KN880530">
    <property type="protein sequence ID" value="KIY67273.1"/>
    <property type="molecule type" value="Genomic_DNA"/>
</dbReference>
<dbReference type="OrthoDB" id="10252740at2759"/>
<accession>A0A0D7B9P9</accession>
<dbReference type="PROSITE" id="PS50822">
    <property type="entry name" value="PIWI"/>
    <property type="match status" value="1"/>
</dbReference>
<dbReference type="Pfam" id="PF08699">
    <property type="entry name" value="ArgoL1"/>
    <property type="match status" value="1"/>
</dbReference>
<dbReference type="InterPro" id="IPR036397">
    <property type="entry name" value="RNaseH_sf"/>
</dbReference>
<dbReference type="Gene3D" id="3.40.50.2300">
    <property type="match status" value="1"/>
</dbReference>
<dbReference type="STRING" id="1314674.A0A0D7B9P9"/>
<name>A0A0D7B9P9_9AGAR</name>
<dbReference type="SUPFAM" id="SSF101690">
    <property type="entry name" value="PAZ domain"/>
    <property type="match status" value="2"/>
</dbReference>
<sequence length="922" mass="102023">MASRSTQRGRGGAGQRAGRPAPSFVGRGAPRGRGAGALGSAPSSLSLPSGVNTVGEPRPGYGTNSRKVFTVTVNGIFVPVPQVTLHQYDGNFPQIAVRGKLKDMSSKQRQKLIETLIKTNDSPCPSAVFDGQKILYSREPIDLGNDGRKTFPVTTLGRQGQPLVDRIVLTYASTNDSVSLERYTDRKQSWTEEVASCLAGFNIALRMATSMTVAYSNRKGVVIPRDAPYTFIGEGLEVIRGYYQSLRPAQQQLFLNVDVASAVIPRRGPFIGYAFDVLGRNQNSNPSQVLSPSALTAEQRNRLQDTLRDGISVTVRAANGELHEVNACGVTPQSAQQVSFKNSQGITVNVAQHFAQAQQQLRFPNIICFVDTRGRIHPVERCEITKIQPSIRQISPDAQRRVLEFVTQKAPDRFAAIKAASEVLNYSGSHYVRDVGLDLRKTELAQVDARVLYPPTVEWSQSGKVKTMQPQTGSWNMMDKKLYEPMAIPNWIIVVCASRFSDNNIKDFTSNFVGFGKELGMVIHDSPMVIKVNGHGNVVAEIMAAGRRFRSERGVLPMFIACIIPPPPASNIYEPIKHWGEMKSGPGITTQCLQSTKLVDKLGRPRGTLSQYLFNVLLKYANHRSVYCVLTIDGRVNVKLGGRNSLVRSQSLTDPANPTIVMGADVMHAPPRSETPSYTTLVGTTDSLCSKYRYVEGVQEARTEIIEDLQAMAEKILDKAKESRIGFKRLIFYRDGVSEGERQYVKERELRALKAACAAKNLSLKITFIIVVKRHHIRYFPTDPRERDAIGGCPPGTLVETGITNPIEFDFLLQSHAGILGTSRPAYYHVLCNEIKFSADQIQEISNALCYSYARSTRAVSIPAPVYYADVICGRAKLHYSANADLPSTLSDTIRTRADMLSEHKRQYVPHHENHQARMPYM</sequence>
<dbReference type="InterPro" id="IPR032473">
    <property type="entry name" value="Argonaute_Mid_dom"/>
</dbReference>
<gene>
    <name evidence="3" type="ORF">CYLTODRAFT_444130</name>
</gene>
<dbReference type="InterPro" id="IPR032474">
    <property type="entry name" value="Argonaute_N"/>
</dbReference>
<dbReference type="Gene3D" id="2.170.260.10">
    <property type="entry name" value="paz domain"/>
    <property type="match status" value="1"/>
</dbReference>
<proteinExistence type="predicted"/>
<evidence type="ECO:0000259" key="2">
    <source>
        <dbReference type="PROSITE" id="PS50822"/>
    </source>
</evidence>
<dbReference type="PANTHER" id="PTHR22891">
    <property type="entry name" value="EUKARYOTIC TRANSLATION INITIATION FACTOR 2C"/>
    <property type="match status" value="1"/>
</dbReference>
<feature type="region of interest" description="Disordered" evidence="1">
    <location>
        <begin position="1"/>
        <end position="61"/>
    </location>
</feature>
<dbReference type="Pfam" id="PF02171">
    <property type="entry name" value="Piwi"/>
    <property type="match status" value="1"/>
</dbReference>
<dbReference type="InterPro" id="IPR003165">
    <property type="entry name" value="Piwi"/>
</dbReference>
<organism evidence="3 4">
    <name type="scientific">Cylindrobasidium torrendii FP15055 ss-10</name>
    <dbReference type="NCBI Taxonomy" id="1314674"/>
    <lineage>
        <taxon>Eukaryota</taxon>
        <taxon>Fungi</taxon>
        <taxon>Dikarya</taxon>
        <taxon>Basidiomycota</taxon>
        <taxon>Agaricomycotina</taxon>
        <taxon>Agaricomycetes</taxon>
        <taxon>Agaricomycetidae</taxon>
        <taxon>Agaricales</taxon>
        <taxon>Marasmiineae</taxon>
        <taxon>Physalacriaceae</taxon>
        <taxon>Cylindrobasidium</taxon>
    </lineage>
</organism>
<dbReference type="InterPro" id="IPR012337">
    <property type="entry name" value="RNaseH-like_sf"/>
</dbReference>
<reference evidence="3 4" key="1">
    <citation type="journal article" date="2015" name="Fungal Genet. Biol.">
        <title>Evolution of novel wood decay mechanisms in Agaricales revealed by the genome sequences of Fistulina hepatica and Cylindrobasidium torrendii.</title>
        <authorList>
            <person name="Floudas D."/>
            <person name="Held B.W."/>
            <person name="Riley R."/>
            <person name="Nagy L.G."/>
            <person name="Koehler G."/>
            <person name="Ransdell A.S."/>
            <person name="Younus H."/>
            <person name="Chow J."/>
            <person name="Chiniquy J."/>
            <person name="Lipzen A."/>
            <person name="Tritt A."/>
            <person name="Sun H."/>
            <person name="Haridas S."/>
            <person name="LaButti K."/>
            <person name="Ohm R.A."/>
            <person name="Kues U."/>
            <person name="Blanchette R.A."/>
            <person name="Grigoriev I.V."/>
            <person name="Minto R.E."/>
            <person name="Hibbett D.S."/>
        </authorList>
    </citation>
    <scope>NUCLEOTIDE SEQUENCE [LARGE SCALE GENOMIC DNA]</scope>
    <source>
        <strain evidence="3 4">FP15055 ss-10</strain>
    </source>
</reference>
<keyword evidence="4" id="KW-1185">Reference proteome</keyword>
<feature type="compositionally biased region" description="Low complexity" evidence="1">
    <location>
        <begin position="16"/>
        <end position="28"/>
    </location>
</feature>
<dbReference type="InterPro" id="IPR014811">
    <property type="entry name" value="ArgoL1"/>
</dbReference>
<evidence type="ECO:0000256" key="1">
    <source>
        <dbReference type="SAM" id="MobiDB-lite"/>
    </source>
</evidence>
<dbReference type="Pfam" id="PF16487">
    <property type="entry name" value="ArgoMid"/>
    <property type="match status" value="1"/>
</dbReference>
<dbReference type="SMART" id="SM01163">
    <property type="entry name" value="DUF1785"/>
    <property type="match status" value="1"/>
</dbReference>
<dbReference type="Proteomes" id="UP000054007">
    <property type="component" value="Unassembled WGS sequence"/>
</dbReference>
<dbReference type="Gene3D" id="3.30.420.10">
    <property type="entry name" value="Ribonuclease H-like superfamily/Ribonuclease H"/>
    <property type="match status" value="1"/>
</dbReference>
<dbReference type="AlphaFoldDB" id="A0A0D7B9P9"/>
<dbReference type="GO" id="GO:0003676">
    <property type="term" value="F:nucleic acid binding"/>
    <property type="evidence" value="ECO:0007669"/>
    <property type="project" value="InterPro"/>
</dbReference>
<protein>
    <submittedName>
        <fullName evidence="3">Piwi-domain-containing protein</fullName>
    </submittedName>
</protein>
<evidence type="ECO:0000313" key="4">
    <source>
        <dbReference type="Proteomes" id="UP000054007"/>
    </source>
</evidence>
<dbReference type="InterPro" id="IPR036085">
    <property type="entry name" value="PAZ_dom_sf"/>
</dbReference>